<evidence type="ECO:0000259" key="2">
    <source>
        <dbReference type="Pfam" id="PF14219"/>
    </source>
</evidence>
<reference evidence="5 7" key="2">
    <citation type="submission" date="2018-12" db="EMBL/GenBank/DDBJ databases">
        <title>Legionella sp,whole genome shotgun sequence.</title>
        <authorList>
            <person name="Wu H."/>
        </authorList>
    </citation>
    <scope>NUCLEOTIDE SEQUENCE [LARGE SCALE GENOMIC DNA]</scope>
    <source>
        <strain evidence="7">km489</strain>
        <strain evidence="5">Km489</strain>
    </source>
</reference>
<dbReference type="OrthoDB" id="4174975at2"/>
<evidence type="ECO:0000313" key="5">
    <source>
        <dbReference type="EMBL" id="RUR21108.1"/>
    </source>
</evidence>
<reference evidence="3 6" key="1">
    <citation type="submission" date="2018-05" db="EMBL/GenBank/DDBJ databases">
        <title>Legionella qingyii sp.nov., whole genome shotgun sequence.</title>
        <authorList>
            <person name="Wu H."/>
            <person name="Zhu Q."/>
            <person name="Hu C."/>
        </authorList>
    </citation>
    <scope>NUCLEOTIDE SEQUENCE [LARGE SCALE GENOMIC DNA]</scope>
    <source>
        <strain evidence="3 6">HEB18</strain>
    </source>
</reference>
<dbReference type="RefSeq" id="WP_110143741.1">
    <property type="nucleotide sequence ID" value="NZ_QHJG01000034.1"/>
</dbReference>
<comment type="caution">
    <text evidence="3">The sequence shown here is derived from an EMBL/GenBank/DDBJ whole genome shotgun (WGS) entry which is preliminary data.</text>
</comment>
<keyword evidence="7" id="KW-1185">Reference proteome</keyword>
<evidence type="ECO:0000313" key="4">
    <source>
        <dbReference type="EMBL" id="PWY54466.1"/>
    </source>
</evidence>
<proteinExistence type="predicted"/>
<protein>
    <submittedName>
        <fullName evidence="5">DUF4328 domain-containing protein</fullName>
    </submittedName>
</protein>
<feature type="transmembrane region" description="Helical" evidence="1">
    <location>
        <begin position="71"/>
        <end position="88"/>
    </location>
</feature>
<organism evidence="3 6">
    <name type="scientific">Legionella qingyii</name>
    <dbReference type="NCBI Taxonomy" id="2184757"/>
    <lineage>
        <taxon>Bacteria</taxon>
        <taxon>Pseudomonadati</taxon>
        <taxon>Pseudomonadota</taxon>
        <taxon>Gammaproteobacteria</taxon>
        <taxon>Legionellales</taxon>
        <taxon>Legionellaceae</taxon>
        <taxon>Legionella</taxon>
    </lineage>
</organism>
<keyword evidence="1" id="KW-0472">Membrane</keyword>
<feature type="transmembrane region" description="Helical" evidence="1">
    <location>
        <begin position="187"/>
        <end position="209"/>
    </location>
</feature>
<keyword evidence="1" id="KW-1133">Transmembrane helix</keyword>
<dbReference type="EMBL" id="RZGX01000019">
    <property type="protein sequence ID" value="RUR21108.1"/>
    <property type="molecule type" value="Genomic_DNA"/>
</dbReference>
<keyword evidence="1" id="KW-0812">Transmembrane</keyword>
<evidence type="ECO:0000313" key="7">
    <source>
        <dbReference type="Proteomes" id="UP000287374"/>
    </source>
</evidence>
<dbReference type="AlphaFoldDB" id="A0A317U075"/>
<dbReference type="Proteomes" id="UP000247152">
    <property type="component" value="Unassembled WGS sequence"/>
</dbReference>
<dbReference type="EMBL" id="QHJG01000044">
    <property type="protein sequence ID" value="PWY54116.1"/>
    <property type="molecule type" value="Genomic_DNA"/>
</dbReference>
<feature type="transmembrane region" description="Helical" evidence="1">
    <location>
        <begin position="12"/>
        <end position="38"/>
    </location>
</feature>
<evidence type="ECO:0000313" key="6">
    <source>
        <dbReference type="Proteomes" id="UP000247152"/>
    </source>
</evidence>
<dbReference type="Pfam" id="PF14219">
    <property type="entry name" value="DUF4328"/>
    <property type="match status" value="1"/>
</dbReference>
<feature type="domain" description="DUF4328" evidence="2">
    <location>
        <begin position="68"/>
        <end position="212"/>
    </location>
</feature>
<dbReference type="EMBL" id="QHJG01000034">
    <property type="protein sequence ID" value="PWY54466.1"/>
    <property type="molecule type" value="Genomic_DNA"/>
</dbReference>
<dbReference type="Proteomes" id="UP000287374">
    <property type="component" value="Unassembled WGS sequence"/>
</dbReference>
<feature type="transmembrane region" description="Helical" evidence="1">
    <location>
        <begin position="152"/>
        <end position="175"/>
    </location>
</feature>
<dbReference type="InterPro" id="IPR025565">
    <property type="entry name" value="DUF4328"/>
</dbReference>
<name>A0A317U075_9GAMM</name>
<accession>A0A317U075</accession>
<gene>
    <name evidence="4" type="ORF">DGG96_17000</name>
    <name evidence="3" type="ORF">DGG96_18590</name>
    <name evidence="5" type="ORF">ELY20_13425</name>
</gene>
<sequence>MRIEGTTYQSNALFTTAVLIFFSLFFLLKIVLVSSYMYSIYLLNNLISSPSELIRQDFISSLNFSDSMTRYNVIIFILCAVSFSLWIYRANKNLSSLRITGLEFTPALSVWSFYIPLLCLYWPFKAVAEIWKASQPDATNTGESWKNLSAPLIIPIWWISFIGAGILSHIINTYYPPHSLSEIKMYLFEWIVIELLLLVATILISYIVYKINENQNNKLIMLNAPVQNSSVNV</sequence>
<evidence type="ECO:0000313" key="3">
    <source>
        <dbReference type="EMBL" id="PWY54116.1"/>
    </source>
</evidence>
<evidence type="ECO:0000256" key="1">
    <source>
        <dbReference type="SAM" id="Phobius"/>
    </source>
</evidence>